<protein>
    <submittedName>
        <fullName evidence="1">Uncharacterized protein</fullName>
    </submittedName>
</protein>
<reference evidence="1 2" key="1">
    <citation type="journal article" date="2019" name="Nat. Ecol. Evol.">
        <title>Megaphylogeny resolves global patterns of mushroom evolution.</title>
        <authorList>
            <person name="Varga T."/>
            <person name="Krizsan K."/>
            <person name="Foldi C."/>
            <person name="Dima B."/>
            <person name="Sanchez-Garcia M."/>
            <person name="Sanchez-Ramirez S."/>
            <person name="Szollosi G.J."/>
            <person name="Szarkandi J.G."/>
            <person name="Papp V."/>
            <person name="Albert L."/>
            <person name="Andreopoulos W."/>
            <person name="Angelini C."/>
            <person name="Antonin V."/>
            <person name="Barry K.W."/>
            <person name="Bougher N.L."/>
            <person name="Buchanan P."/>
            <person name="Buyck B."/>
            <person name="Bense V."/>
            <person name="Catcheside P."/>
            <person name="Chovatia M."/>
            <person name="Cooper J."/>
            <person name="Damon W."/>
            <person name="Desjardin D."/>
            <person name="Finy P."/>
            <person name="Geml J."/>
            <person name="Haridas S."/>
            <person name="Hughes K."/>
            <person name="Justo A."/>
            <person name="Karasinski D."/>
            <person name="Kautmanova I."/>
            <person name="Kiss B."/>
            <person name="Kocsube S."/>
            <person name="Kotiranta H."/>
            <person name="LaButti K.M."/>
            <person name="Lechner B.E."/>
            <person name="Liimatainen K."/>
            <person name="Lipzen A."/>
            <person name="Lukacs Z."/>
            <person name="Mihaltcheva S."/>
            <person name="Morgado L.N."/>
            <person name="Niskanen T."/>
            <person name="Noordeloos M.E."/>
            <person name="Ohm R.A."/>
            <person name="Ortiz-Santana B."/>
            <person name="Ovrebo C."/>
            <person name="Racz N."/>
            <person name="Riley R."/>
            <person name="Savchenko A."/>
            <person name="Shiryaev A."/>
            <person name="Soop K."/>
            <person name="Spirin V."/>
            <person name="Szebenyi C."/>
            <person name="Tomsovsky M."/>
            <person name="Tulloss R.E."/>
            <person name="Uehling J."/>
            <person name="Grigoriev I.V."/>
            <person name="Vagvolgyi C."/>
            <person name="Papp T."/>
            <person name="Martin F.M."/>
            <person name="Miettinen O."/>
            <person name="Hibbett D.S."/>
            <person name="Nagy L.G."/>
        </authorList>
    </citation>
    <scope>NUCLEOTIDE SEQUENCE [LARGE SCALE GENOMIC DNA]</scope>
    <source>
        <strain evidence="1 2">NL-1719</strain>
    </source>
</reference>
<keyword evidence="2" id="KW-1185">Reference proteome</keyword>
<dbReference type="Proteomes" id="UP000308600">
    <property type="component" value="Unassembled WGS sequence"/>
</dbReference>
<name>A0ACD3AN27_9AGAR</name>
<evidence type="ECO:0000313" key="1">
    <source>
        <dbReference type="EMBL" id="TFK67059.1"/>
    </source>
</evidence>
<sequence length="183" mass="20669">TSRPDDNRVDIVAFLSIAIEIKTVGTLVCKLADLYKPVSPIDTVRLFIQKFQRLMLFIRRLRKITDIDFSFNVPDLLNDFEGIPNELLGEWSSSLDDLIVACTKTGCKTLHVSGGRFPWAWLKGNESVSRGLIRRLTNSFEPTTVVSKSSESPSLTNLPTFLSSRQGNYPLWILLPQILSVIW</sequence>
<evidence type="ECO:0000313" key="2">
    <source>
        <dbReference type="Proteomes" id="UP000308600"/>
    </source>
</evidence>
<accession>A0ACD3AN27</accession>
<dbReference type="EMBL" id="ML208386">
    <property type="protein sequence ID" value="TFK67059.1"/>
    <property type="molecule type" value="Genomic_DNA"/>
</dbReference>
<organism evidence="1 2">
    <name type="scientific">Pluteus cervinus</name>
    <dbReference type="NCBI Taxonomy" id="181527"/>
    <lineage>
        <taxon>Eukaryota</taxon>
        <taxon>Fungi</taxon>
        <taxon>Dikarya</taxon>
        <taxon>Basidiomycota</taxon>
        <taxon>Agaricomycotina</taxon>
        <taxon>Agaricomycetes</taxon>
        <taxon>Agaricomycetidae</taxon>
        <taxon>Agaricales</taxon>
        <taxon>Pluteineae</taxon>
        <taxon>Pluteaceae</taxon>
        <taxon>Pluteus</taxon>
    </lineage>
</organism>
<gene>
    <name evidence="1" type="ORF">BDN72DRAFT_843492</name>
</gene>
<feature type="non-terminal residue" evidence="1">
    <location>
        <position position="1"/>
    </location>
</feature>
<proteinExistence type="predicted"/>